<evidence type="ECO:0000256" key="5">
    <source>
        <dbReference type="ARBA" id="ARBA00022927"/>
    </source>
</evidence>
<dbReference type="GO" id="GO:0016973">
    <property type="term" value="P:poly(A)+ mRNA export from nucleus"/>
    <property type="evidence" value="ECO:0007669"/>
    <property type="project" value="InterPro"/>
</dbReference>
<protein>
    <recommendedName>
        <fullName evidence="9">mRNA export factor GLE1</fullName>
    </recommendedName>
    <alternativeName>
        <fullName evidence="10">Nucleoporin GLE1</fullName>
    </alternativeName>
</protein>
<keyword evidence="8" id="KW-0539">Nucleus</keyword>
<keyword evidence="7" id="KW-0906">Nuclear pore complex</keyword>
<comment type="caution">
    <text evidence="12">The sequence shown here is derived from an EMBL/GenBank/DDBJ whole genome shotgun (WGS) entry which is preliminary data.</text>
</comment>
<dbReference type="GeneID" id="94195681"/>
<keyword evidence="4" id="KW-0509">mRNA transport</keyword>
<dbReference type="PANTHER" id="PTHR12960">
    <property type="entry name" value="GLE-1-RELATED"/>
    <property type="match status" value="1"/>
</dbReference>
<keyword evidence="3" id="KW-0813">Transport</keyword>
<keyword evidence="6" id="KW-0811">Translocation</keyword>
<dbReference type="GO" id="GO:0015031">
    <property type="term" value="P:protein transport"/>
    <property type="evidence" value="ECO:0007669"/>
    <property type="project" value="UniProtKB-KW"/>
</dbReference>
<evidence type="ECO:0000256" key="3">
    <source>
        <dbReference type="ARBA" id="ARBA00022448"/>
    </source>
</evidence>
<evidence type="ECO:0000256" key="1">
    <source>
        <dbReference type="ARBA" id="ARBA00004567"/>
    </source>
</evidence>
<dbReference type="GO" id="GO:0005737">
    <property type="term" value="C:cytoplasm"/>
    <property type="evidence" value="ECO:0007669"/>
    <property type="project" value="TreeGrafter"/>
</dbReference>
<reference evidence="12 13" key="1">
    <citation type="submission" date="2021-06" db="EMBL/GenBank/DDBJ databases">
        <title>Genome sequence of Babesia caballi.</title>
        <authorList>
            <person name="Yamagishi J."/>
            <person name="Kidaka T."/>
            <person name="Ochi A."/>
        </authorList>
    </citation>
    <scope>NUCLEOTIDE SEQUENCE [LARGE SCALE GENOMIC DNA]</scope>
    <source>
        <strain evidence="12">USDA-D6B2</strain>
    </source>
</reference>
<dbReference type="RefSeq" id="XP_067716269.1">
    <property type="nucleotide sequence ID" value="XM_067860168.1"/>
</dbReference>
<feature type="compositionally biased region" description="Polar residues" evidence="11">
    <location>
        <begin position="156"/>
        <end position="165"/>
    </location>
</feature>
<dbReference type="GO" id="GO:0000822">
    <property type="term" value="F:inositol hexakisphosphate binding"/>
    <property type="evidence" value="ECO:0007669"/>
    <property type="project" value="TreeGrafter"/>
</dbReference>
<comment type="subcellular location">
    <subcellularLocation>
        <location evidence="1">Nucleus</location>
        <location evidence="1">Nuclear pore complex</location>
    </subcellularLocation>
</comment>
<evidence type="ECO:0000256" key="10">
    <source>
        <dbReference type="ARBA" id="ARBA00029983"/>
    </source>
</evidence>
<comment type="similarity">
    <text evidence="2">Belongs to the GLE1 family.</text>
</comment>
<dbReference type="GO" id="GO:0005543">
    <property type="term" value="F:phospholipid binding"/>
    <property type="evidence" value="ECO:0007669"/>
    <property type="project" value="TreeGrafter"/>
</dbReference>
<dbReference type="GO" id="GO:0031369">
    <property type="term" value="F:translation initiation factor binding"/>
    <property type="evidence" value="ECO:0007669"/>
    <property type="project" value="TreeGrafter"/>
</dbReference>
<dbReference type="Pfam" id="PF07817">
    <property type="entry name" value="GLE1"/>
    <property type="match status" value="1"/>
</dbReference>
<gene>
    <name evidence="12" type="ORF">BcabD6B2_36350</name>
</gene>
<proteinExistence type="inferred from homology"/>
<dbReference type="Gene3D" id="1.25.40.510">
    <property type="entry name" value="GLE1-like"/>
    <property type="match status" value="1"/>
</dbReference>
<evidence type="ECO:0000256" key="9">
    <source>
        <dbReference type="ARBA" id="ARBA00026227"/>
    </source>
</evidence>
<dbReference type="PANTHER" id="PTHR12960:SF0">
    <property type="entry name" value="MRNA EXPORT FACTOR GLE1"/>
    <property type="match status" value="1"/>
</dbReference>
<name>A0AAV4LX59_BABCB</name>
<sequence>MPRDSTGRRRGVSLALNERVFRANRSIRVPSCNVKTDSEALVLPVQSEVKVQFDLTDVQDSWEPSWARFDHIDAAIERSIHVSSQPYVSLLSAALDEIAKLEKQRAAKELEKQKEAEAKALQEQRERMAAQKERESAWLARENEKVAASPQAFTAPDNSTPFSGSSEKKPEALSAVIPNEQGLETSAETAMMEENVTMSIAEEPRDYVPHNVYTQQIDSYDAEYARLRFEYEAFVQDSNPEVKKIRLDIAKRINTTVNTLASTQKQVNNSYTTLVNIRNEYSDMPQAVLFMTFRVVEAVLDCCEPGCQMYLNPKAVWPSAHLLRGLMALHPSFRVIYFSMAKKRCPYAVPRLYHGADDGELERQHNYSKHNKNTYFKKQTALVRLHMALLAVTKDAEGIWAWFSGFVNACSKPVFKLPLAGVLVTSLSVAAYFCLDAYREQFKKVLTQCDEMVGKGHFKVANCEAAEMHHEQLSHFFKEYKRSNRLTVPEGFELKEQEEELHRDV</sequence>
<evidence type="ECO:0000313" key="13">
    <source>
        <dbReference type="Proteomes" id="UP001497744"/>
    </source>
</evidence>
<organism evidence="12 13">
    <name type="scientific">Babesia caballi</name>
    <dbReference type="NCBI Taxonomy" id="5871"/>
    <lineage>
        <taxon>Eukaryota</taxon>
        <taxon>Sar</taxon>
        <taxon>Alveolata</taxon>
        <taxon>Apicomplexa</taxon>
        <taxon>Aconoidasida</taxon>
        <taxon>Piroplasmida</taxon>
        <taxon>Babesiidae</taxon>
        <taxon>Babesia</taxon>
    </lineage>
</organism>
<keyword evidence="5" id="KW-0653">Protein transport</keyword>
<evidence type="ECO:0000256" key="8">
    <source>
        <dbReference type="ARBA" id="ARBA00023242"/>
    </source>
</evidence>
<feature type="compositionally biased region" description="Basic and acidic residues" evidence="11">
    <location>
        <begin position="117"/>
        <end position="145"/>
    </location>
</feature>
<dbReference type="InterPro" id="IPR038506">
    <property type="entry name" value="GLE1-like_sf"/>
</dbReference>
<dbReference type="AlphaFoldDB" id="A0AAV4LX59"/>
<evidence type="ECO:0000313" key="12">
    <source>
        <dbReference type="EMBL" id="GIX64200.1"/>
    </source>
</evidence>
<evidence type="ECO:0000256" key="11">
    <source>
        <dbReference type="SAM" id="MobiDB-lite"/>
    </source>
</evidence>
<dbReference type="InterPro" id="IPR012476">
    <property type="entry name" value="GLE1"/>
</dbReference>
<dbReference type="Proteomes" id="UP001497744">
    <property type="component" value="Unassembled WGS sequence"/>
</dbReference>
<feature type="region of interest" description="Disordered" evidence="11">
    <location>
        <begin position="117"/>
        <end position="171"/>
    </location>
</feature>
<evidence type="ECO:0000256" key="6">
    <source>
        <dbReference type="ARBA" id="ARBA00023010"/>
    </source>
</evidence>
<evidence type="ECO:0000256" key="2">
    <source>
        <dbReference type="ARBA" id="ARBA00011056"/>
    </source>
</evidence>
<dbReference type="GO" id="GO:0044614">
    <property type="term" value="C:nuclear pore cytoplasmic filaments"/>
    <property type="evidence" value="ECO:0007669"/>
    <property type="project" value="TreeGrafter"/>
</dbReference>
<evidence type="ECO:0000256" key="4">
    <source>
        <dbReference type="ARBA" id="ARBA00022816"/>
    </source>
</evidence>
<dbReference type="EMBL" id="BPLF01000003">
    <property type="protein sequence ID" value="GIX64200.1"/>
    <property type="molecule type" value="Genomic_DNA"/>
</dbReference>
<accession>A0AAV4LX59</accession>
<keyword evidence="13" id="KW-1185">Reference proteome</keyword>
<evidence type="ECO:0000256" key="7">
    <source>
        <dbReference type="ARBA" id="ARBA00023132"/>
    </source>
</evidence>